<gene>
    <name evidence="4" type="ORF">R3O81_12565</name>
</gene>
<accession>A0ABU4A936</accession>
<keyword evidence="2" id="KW-0687">Ribonucleoprotein</keyword>
<organism evidence="4 5">
    <name type="scientific">Bacteroides hominis</name>
    <dbReference type="NCBI Taxonomy" id="2763023"/>
    <lineage>
        <taxon>Bacteria</taxon>
        <taxon>Pseudomonadati</taxon>
        <taxon>Bacteroidota</taxon>
        <taxon>Bacteroidia</taxon>
        <taxon>Bacteroidales</taxon>
        <taxon>Bacteroidaceae</taxon>
        <taxon>Bacteroides</taxon>
    </lineage>
</organism>
<keyword evidence="5" id="KW-1185">Reference proteome</keyword>
<name>A0ABU4A936_9BACE</name>
<feature type="coiled-coil region" evidence="3">
    <location>
        <begin position="42"/>
        <end position="88"/>
    </location>
</feature>
<evidence type="ECO:0000313" key="4">
    <source>
        <dbReference type="EMBL" id="MDV6164877.1"/>
    </source>
</evidence>
<reference evidence="4" key="1">
    <citation type="submission" date="2023-09" db="EMBL/GenBank/DDBJ databases">
        <title>Upregulation of the cfiA carbapenemase gene in a Bacteroides hominis strain by the novel integrative and conjugative element Tn7563.</title>
        <authorList>
            <person name="Stubhaug T."/>
            <person name="Zecic N."/>
            <person name="Skaare D."/>
        </authorList>
    </citation>
    <scope>NUCLEOTIDE SEQUENCE [LARGE SCALE GENOMIC DNA]</scope>
    <source>
        <strain evidence="4">Tbg-245</strain>
    </source>
</reference>
<sequence length="264" mass="29733">MYVIIGCKSNSFIGFSVFFHYLFLHLRSHSRRNSDVDMQALLNDIELDIQELKCLMEAVSRKPNSALREVAKRNIVQMRGRLDILLEQLDRGALPENELPDRIINPMPEPVSAAAEEAAAAAEEEEEEEIVVGNPEKDEEPVIVPEAPEMPESEQLELPEVTVEPAQSAEVSMKIETNTASTPILAERIKTAGDLRRSISLNDSFRFSRELFGGNMEQMNHVLQQIGEMHSLDAALVFLSSKIKVEEENEAKADLVELLKKYFI</sequence>
<evidence type="ECO:0000313" key="5">
    <source>
        <dbReference type="Proteomes" id="UP001185704"/>
    </source>
</evidence>
<dbReference type="EMBL" id="JAWLJK010000007">
    <property type="protein sequence ID" value="MDV6164877.1"/>
    <property type="molecule type" value="Genomic_DNA"/>
</dbReference>
<comment type="caution">
    <text evidence="4">The sequence shown here is derived from an EMBL/GenBank/DDBJ whole genome shotgun (WGS) entry which is preliminary data.</text>
</comment>
<dbReference type="PROSITE" id="PS00055">
    <property type="entry name" value="RIBOSOMAL_S12"/>
    <property type="match status" value="1"/>
</dbReference>
<keyword evidence="3" id="KW-0175">Coiled coil</keyword>
<dbReference type="InterPro" id="IPR006032">
    <property type="entry name" value="Ribosomal_uS12"/>
</dbReference>
<proteinExistence type="predicted"/>
<evidence type="ECO:0000256" key="2">
    <source>
        <dbReference type="ARBA" id="ARBA00023274"/>
    </source>
</evidence>
<dbReference type="Proteomes" id="UP001185704">
    <property type="component" value="Unassembled WGS sequence"/>
</dbReference>
<dbReference type="RefSeq" id="WP_175393786.1">
    <property type="nucleotide sequence ID" value="NZ_CP192717.1"/>
</dbReference>
<evidence type="ECO:0000256" key="3">
    <source>
        <dbReference type="SAM" id="Coils"/>
    </source>
</evidence>
<evidence type="ECO:0000256" key="1">
    <source>
        <dbReference type="ARBA" id="ARBA00022980"/>
    </source>
</evidence>
<protein>
    <submittedName>
        <fullName evidence="4">Uncharacterized protein</fullName>
    </submittedName>
</protein>
<keyword evidence="1" id="KW-0689">Ribosomal protein</keyword>